<proteinExistence type="predicted"/>
<dbReference type="EMBL" id="JAMKPW020000043">
    <property type="protein sequence ID" value="KAK8194170.1"/>
    <property type="molecule type" value="Genomic_DNA"/>
</dbReference>
<evidence type="ECO:0000313" key="2">
    <source>
        <dbReference type="Proteomes" id="UP001320706"/>
    </source>
</evidence>
<comment type="caution">
    <text evidence="1">The sequence shown here is derived from an EMBL/GenBank/DDBJ whole genome shotgun (WGS) entry which is preliminary data.</text>
</comment>
<sequence length="403" mass="42118">MPDFKNLAKGGWHPEKRGGGKEGGLRSEFKGVNTVAGWMGKGKDPYEDKRADHQSAPLSSLRDPSSFAPPPKHVQYYGAAAAQSSSTPSPPPPPRSLGSALPPQQIHQQQEAERAAAQAAEEEANRPRPPPGPYRPDTTGLSTAHLPKPPVRRLDSSSPAPAPAPATRRPAGPPGLPPRLPPRQNSNPDEYSAAPPPNYHEATQSSITPNQGALNRLGQAGVSVPGFNIGRTASPPKPSPSPPVPPRTNSPALPNRGPQVPQLNELQSRFSRMNTSSPNPPQPVSPGQSQGTTWAQKQSAINTAQSFRRDPSSVPFSDARAAVGTANNFRERHGDQITSGLQTANGLQTRFGAGTTASPPASPAIGGVAGKKPPPPPPPKKKELSSGSGAPEPPPVPLSSKPR</sequence>
<organism evidence="1 2">
    <name type="scientific">Zalaria obscura</name>
    <dbReference type="NCBI Taxonomy" id="2024903"/>
    <lineage>
        <taxon>Eukaryota</taxon>
        <taxon>Fungi</taxon>
        <taxon>Dikarya</taxon>
        <taxon>Ascomycota</taxon>
        <taxon>Pezizomycotina</taxon>
        <taxon>Dothideomycetes</taxon>
        <taxon>Dothideomycetidae</taxon>
        <taxon>Dothideales</taxon>
        <taxon>Zalariaceae</taxon>
        <taxon>Zalaria</taxon>
    </lineage>
</organism>
<protein>
    <submittedName>
        <fullName evidence="1">Uncharacterized protein</fullName>
    </submittedName>
</protein>
<keyword evidence="2" id="KW-1185">Reference proteome</keyword>
<accession>A0ACC3S4T1</accession>
<reference evidence="1" key="1">
    <citation type="submission" date="2024-02" db="EMBL/GenBank/DDBJ databases">
        <title>Metagenome Assembled Genome of Zalaria obscura JY119.</title>
        <authorList>
            <person name="Vighnesh L."/>
            <person name="Jagadeeshwari U."/>
            <person name="Venkata Ramana C."/>
            <person name="Sasikala C."/>
        </authorList>
    </citation>
    <scope>NUCLEOTIDE SEQUENCE</scope>
    <source>
        <strain evidence="1">JY119</strain>
    </source>
</reference>
<evidence type="ECO:0000313" key="1">
    <source>
        <dbReference type="EMBL" id="KAK8194170.1"/>
    </source>
</evidence>
<gene>
    <name evidence="1" type="ORF">M8818_007357</name>
</gene>
<name>A0ACC3S4T1_9PEZI</name>
<dbReference type="Proteomes" id="UP001320706">
    <property type="component" value="Unassembled WGS sequence"/>
</dbReference>